<gene>
    <name evidence="6" type="ORF">SISNIDRAFT_405900</name>
</gene>
<dbReference type="AlphaFoldDB" id="A0A164Z473"/>
<dbReference type="GO" id="GO:0008440">
    <property type="term" value="F:inositol-1,4,5-trisphosphate 3-kinase activity"/>
    <property type="evidence" value="ECO:0007669"/>
    <property type="project" value="TreeGrafter"/>
</dbReference>
<keyword evidence="2 4" id="KW-0808">Transferase</keyword>
<feature type="compositionally biased region" description="Basic and acidic residues" evidence="5">
    <location>
        <begin position="316"/>
        <end position="327"/>
    </location>
</feature>
<accession>A0A164Z473</accession>
<dbReference type="GO" id="GO:0046854">
    <property type="term" value="P:phosphatidylinositol phosphate biosynthetic process"/>
    <property type="evidence" value="ECO:0007669"/>
    <property type="project" value="TreeGrafter"/>
</dbReference>
<evidence type="ECO:0000313" key="7">
    <source>
        <dbReference type="Proteomes" id="UP000076722"/>
    </source>
</evidence>
<organism evidence="6 7">
    <name type="scientific">Sistotremastrum niveocremeum HHB9708</name>
    <dbReference type="NCBI Taxonomy" id="1314777"/>
    <lineage>
        <taxon>Eukaryota</taxon>
        <taxon>Fungi</taxon>
        <taxon>Dikarya</taxon>
        <taxon>Basidiomycota</taxon>
        <taxon>Agaricomycotina</taxon>
        <taxon>Agaricomycetes</taxon>
        <taxon>Sistotremastrales</taxon>
        <taxon>Sistotremastraceae</taxon>
        <taxon>Sertulicium</taxon>
        <taxon>Sertulicium niveocremeum</taxon>
    </lineage>
</organism>
<feature type="compositionally biased region" description="Polar residues" evidence="5">
    <location>
        <begin position="236"/>
        <end position="250"/>
    </location>
</feature>
<feature type="compositionally biased region" description="Polar residues" evidence="5">
    <location>
        <begin position="119"/>
        <end position="130"/>
    </location>
</feature>
<evidence type="ECO:0000313" key="6">
    <source>
        <dbReference type="EMBL" id="KZS97531.1"/>
    </source>
</evidence>
<dbReference type="EC" id="2.7.-.-" evidence="4"/>
<dbReference type="PANTHER" id="PTHR12400">
    <property type="entry name" value="INOSITOL POLYPHOSPHATE KINASE"/>
    <property type="match status" value="1"/>
</dbReference>
<dbReference type="InterPro" id="IPR005522">
    <property type="entry name" value="IPK"/>
</dbReference>
<feature type="region of interest" description="Disordered" evidence="5">
    <location>
        <begin position="374"/>
        <end position="416"/>
    </location>
</feature>
<feature type="compositionally biased region" description="Polar residues" evidence="5">
    <location>
        <begin position="272"/>
        <end position="282"/>
    </location>
</feature>
<dbReference type="GO" id="GO:0000824">
    <property type="term" value="F:inositol-1,4,5,6-tetrakisphosphate 3-kinase activity"/>
    <property type="evidence" value="ECO:0007669"/>
    <property type="project" value="TreeGrafter"/>
</dbReference>
<evidence type="ECO:0000256" key="2">
    <source>
        <dbReference type="ARBA" id="ARBA00022679"/>
    </source>
</evidence>
<dbReference type="Gene3D" id="3.30.470.160">
    <property type="entry name" value="Inositol polyphosphate kinase"/>
    <property type="match status" value="1"/>
</dbReference>
<reference evidence="6 7" key="1">
    <citation type="journal article" date="2016" name="Mol. Biol. Evol.">
        <title>Comparative Genomics of Early-Diverging Mushroom-Forming Fungi Provides Insights into the Origins of Lignocellulose Decay Capabilities.</title>
        <authorList>
            <person name="Nagy L.G."/>
            <person name="Riley R."/>
            <person name="Tritt A."/>
            <person name="Adam C."/>
            <person name="Daum C."/>
            <person name="Floudas D."/>
            <person name="Sun H."/>
            <person name="Yadav J.S."/>
            <person name="Pangilinan J."/>
            <person name="Larsson K.H."/>
            <person name="Matsuura K."/>
            <person name="Barry K."/>
            <person name="Labutti K."/>
            <person name="Kuo R."/>
            <person name="Ohm R.A."/>
            <person name="Bhattacharya S.S."/>
            <person name="Shirouzu T."/>
            <person name="Yoshinaga Y."/>
            <person name="Martin F.M."/>
            <person name="Grigoriev I.V."/>
            <person name="Hibbett D.S."/>
        </authorList>
    </citation>
    <scope>NUCLEOTIDE SEQUENCE [LARGE SCALE GENOMIC DNA]</scope>
    <source>
        <strain evidence="6 7">HHB9708</strain>
    </source>
</reference>
<dbReference type="EMBL" id="KV419396">
    <property type="protein sequence ID" value="KZS97531.1"/>
    <property type="molecule type" value="Genomic_DNA"/>
</dbReference>
<feature type="compositionally biased region" description="Basic residues" evidence="5">
    <location>
        <begin position="328"/>
        <end position="345"/>
    </location>
</feature>
<sequence>MGIADWENELFQQRLPHVPLRPFRNQVGGHSAIYKFTRRAVCKPLVSRENLFYEAVEREAPPLLGFIPRYLGVMLVNYRKVRRHSDANGISIAPEHAPPNGASSDNTNPTPRPPMHKSATFQGVSKSPFESITGPEHENKENDETDSEMPEVVLDRNRHIVPEWMLRGRSGRAQGTSRLQALRRAGLGGTASSPDLAWGQRSPPSLRHSTSTLPPYSGLPNADVNSVVEEGRGTPTRPNSPEQGSPNSRSVKFLQSHPRSLRSEDEEHTWSDHPQLSHSSIFGGTGSTMVNMKLKDHVFGAIFKRLQRRAHGLVRTEDEGDHHDSHPHSHSRFHRLRNKPSRRMRGMTDAGVQEEDEAANANALRRVQSETHIPHPIHMNGHGHGHGGLTEDRDPIVGRRRSQSRSPSDKADTDSIFQFETSDKAFPDHPIDPRHALHPHQTLHQGQTHPESSTLFISRQEHFILMEDLTGKHKYPCVLDLKMGTRQYGIDATPTKKKSQRKKCDRTTSRTLGVRICGMQVWNRTTQSYVTQNKYTGRDIRTEEFSSVLASFLHDGERLLVHHIPVLLQKLYALARIIYRLKGYRFYGCSLLFIYDGDHDAQEHFRSLSESIASRPKRSQSIGRHSERSEHKLNVNTLRRCQSEDVLAGPVVKSLHRGRRKRGELVIRIVDFAHTTTGHDYLPAPAGLNLTSMPELSSGKGYEAAMDPETGLLYARFPPHHPEQPDLGFLYGLKNLASALEHIWDTERTKRFKASRFSPTAAPEQLGVLNAEGKEIFDVIFGSRGRPGEIDPGMISS</sequence>
<evidence type="ECO:0000256" key="1">
    <source>
        <dbReference type="ARBA" id="ARBA00007374"/>
    </source>
</evidence>
<dbReference type="GO" id="GO:0005634">
    <property type="term" value="C:nucleus"/>
    <property type="evidence" value="ECO:0007669"/>
    <property type="project" value="TreeGrafter"/>
</dbReference>
<dbReference type="Pfam" id="PF03770">
    <property type="entry name" value="IPK"/>
    <property type="match status" value="1"/>
</dbReference>
<feature type="compositionally biased region" description="Basic and acidic residues" evidence="5">
    <location>
        <begin position="261"/>
        <end position="271"/>
    </location>
</feature>
<dbReference type="GO" id="GO:0032958">
    <property type="term" value="P:inositol phosphate biosynthetic process"/>
    <property type="evidence" value="ECO:0007669"/>
    <property type="project" value="InterPro"/>
</dbReference>
<comment type="similarity">
    <text evidence="1 4">Belongs to the inositol phosphokinase (IPK) family.</text>
</comment>
<dbReference type="InterPro" id="IPR038286">
    <property type="entry name" value="IPK_sf"/>
</dbReference>
<keyword evidence="7" id="KW-1185">Reference proteome</keyword>
<dbReference type="OrthoDB" id="2573163at2759"/>
<evidence type="ECO:0000256" key="4">
    <source>
        <dbReference type="RuleBase" id="RU363090"/>
    </source>
</evidence>
<dbReference type="PANTHER" id="PTHR12400:SF21">
    <property type="entry name" value="KINASE"/>
    <property type="match status" value="1"/>
</dbReference>
<proteinExistence type="inferred from homology"/>
<dbReference type="Proteomes" id="UP000076722">
    <property type="component" value="Unassembled WGS sequence"/>
</dbReference>
<dbReference type="STRING" id="1314777.A0A164Z473"/>
<feature type="region of interest" description="Disordered" evidence="5">
    <location>
        <begin position="316"/>
        <end position="360"/>
    </location>
</feature>
<feature type="region of interest" description="Disordered" evidence="5">
    <location>
        <begin position="90"/>
        <end position="152"/>
    </location>
</feature>
<feature type="region of interest" description="Disordered" evidence="5">
    <location>
        <begin position="187"/>
        <end position="282"/>
    </location>
</feature>
<evidence type="ECO:0000256" key="5">
    <source>
        <dbReference type="SAM" id="MobiDB-lite"/>
    </source>
</evidence>
<name>A0A164Z473_9AGAM</name>
<protein>
    <recommendedName>
        <fullName evidence="4">Kinase</fullName>
        <ecNumber evidence="4">2.7.-.-</ecNumber>
    </recommendedName>
</protein>
<keyword evidence="3 4" id="KW-0418">Kinase</keyword>
<dbReference type="SUPFAM" id="SSF56104">
    <property type="entry name" value="SAICAR synthase-like"/>
    <property type="match status" value="1"/>
</dbReference>
<evidence type="ECO:0000256" key="3">
    <source>
        <dbReference type="ARBA" id="ARBA00022777"/>
    </source>
</evidence>
<dbReference type="GO" id="GO:0005737">
    <property type="term" value="C:cytoplasm"/>
    <property type="evidence" value="ECO:0007669"/>
    <property type="project" value="TreeGrafter"/>
</dbReference>